<sequence>MDQNAKIVQCRECMRVCSCGNSGFDLLLRALESLSTDSSLLHDNTPAEEECGPQKPQTESHMLLGAAPLKLKQPVIFAPGFLTAKTNPPLLDWYDAPAKEKRGPQQPWIECHMLLGAAPLKLKQPVIFGPGFLTAKTNPPLLDWYDAPAQEKCVPQQPWTECHMPLGASLLSLQQPVRPAPGPALPSTSHQVPFSRTTSRQLLSSTAR</sequence>
<dbReference type="AlphaFoldDB" id="A0A9N7YRH7"/>
<dbReference type="EMBL" id="CADEAL010001629">
    <property type="protein sequence ID" value="CAB1434085.1"/>
    <property type="molecule type" value="Genomic_DNA"/>
</dbReference>
<reference evidence="2" key="1">
    <citation type="submission" date="2020-03" db="EMBL/GenBank/DDBJ databases">
        <authorList>
            <person name="Weist P."/>
        </authorList>
    </citation>
    <scope>NUCLEOTIDE SEQUENCE</scope>
</reference>
<feature type="region of interest" description="Disordered" evidence="1">
    <location>
        <begin position="175"/>
        <end position="208"/>
    </location>
</feature>
<organism evidence="2 3">
    <name type="scientific">Pleuronectes platessa</name>
    <name type="common">European plaice</name>
    <dbReference type="NCBI Taxonomy" id="8262"/>
    <lineage>
        <taxon>Eukaryota</taxon>
        <taxon>Metazoa</taxon>
        <taxon>Chordata</taxon>
        <taxon>Craniata</taxon>
        <taxon>Vertebrata</taxon>
        <taxon>Euteleostomi</taxon>
        <taxon>Actinopterygii</taxon>
        <taxon>Neopterygii</taxon>
        <taxon>Teleostei</taxon>
        <taxon>Neoteleostei</taxon>
        <taxon>Acanthomorphata</taxon>
        <taxon>Carangaria</taxon>
        <taxon>Pleuronectiformes</taxon>
        <taxon>Pleuronectoidei</taxon>
        <taxon>Pleuronectidae</taxon>
        <taxon>Pleuronectes</taxon>
    </lineage>
</organism>
<name>A0A9N7YRH7_PLEPL</name>
<protein>
    <submittedName>
        <fullName evidence="2">Uncharacterized protein</fullName>
    </submittedName>
</protein>
<evidence type="ECO:0000256" key="1">
    <source>
        <dbReference type="SAM" id="MobiDB-lite"/>
    </source>
</evidence>
<gene>
    <name evidence="2" type="ORF">PLEPLA_LOCUS22166</name>
</gene>
<evidence type="ECO:0000313" key="2">
    <source>
        <dbReference type="EMBL" id="CAB1434085.1"/>
    </source>
</evidence>
<evidence type="ECO:0000313" key="3">
    <source>
        <dbReference type="Proteomes" id="UP001153269"/>
    </source>
</evidence>
<proteinExistence type="predicted"/>
<feature type="compositionally biased region" description="Low complexity" evidence="1">
    <location>
        <begin position="195"/>
        <end position="208"/>
    </location>
</feature>
<keyword evidence="3" id="KW-1185">Reference proteome</keyword>
<comment type="caution">
    <text evidence="2">The sequence shown here is derived from an EMBL/GenBank/DDBJ whole genome shotgun (WGS) entry which is preliminary data.</text>
</comment>
<dbReference type="Proteomes" id="UP001153269">
    <property type="component" value="Unassembled WGS sequence"/>
</dbReference>
<accession>A0A9N7YRH7</accession>